<accession>A0A0N0P329</accession>
<feature type="region of interest" description="Disordered" evidence="1">
    <location>
        <begin position="186"/>
        <end position="222"/>
    </location>
</feature>
<feature type="compositionally biased region" description="Polar residues" evidence="1">
    <location>
        <begin position="213"/>
        <end position="222"/>
    </location>
</feature>
<feature type="compositionally biased region" description="Polar residues" evidence="1">
    <location>
        <begin position="196"/>
        <end position="205"/>
    </location>
</feature>
<evidence type="ECO:0000313" key="3">
    <source>
        <dbReference type="Proteomes" id="UP000038009"/>
    </source>
</evidence>
<gene>
    <name evidence="2" type="ORF">ABL78_7305</name>
</gene>
<evidence type="ECO:0000313" key="2">
    <source>
        <dbReference type="EMBL" id="KPI83649.1"/>
    </source>
</evidence>
<feature type="compositionally biased region" description="Basic and acidic residues" evidence="1">
    <location>
        <begin position="144"/>
        <end position="154"/>
    </location>
</feature>
<comment type="caution">
    <text evidence="2">The sequence shown here is derived from an EMBL/GenBank/DDBJ whole genome shotgun (WGS) entry which is preliminary data.</text>
</comment>
<sequence>MALQDNKDSFEIKALSLSEFVLQCADCQKLCLERTARVVENRSRAPRGWDSLFDSVAAERRSEDLGMCESRCQYVQTSCPSKEKVQEYEEALAATSQHGKKLKTSSSVLQEASRCEHAVERFSNMLFALAHKPSKVAFSTSRAPHTEGEKHDASQDGAPTEAHRKVLAGAKNIDAEILRRWSKARKDRLQMEEQGIVQSPENTGPGTALSAPPESSGTKPTW</sequence>
<protein>
    <submittedName>
        <fullName evidence="2">Putative ribosomal P protein AGP2beta-1</fullName>
    </submittedName>
</protein>
<dbReference type="Proteomes" id="UP000038009">
    <property type="component" value="Unassembled WGS sequence"/>
</dbReference>
<dbReference type="OMA" id="RCEHAVE"/>
<dbReference type="AlphaFoldDB" id="A0A0N0P329"/>
<name>A0A0N0P329_LEPSE</name>
<proteinExistence type="predicted"/>
<organism evidence="2 3">
    <name type="scientific">Leptomonas seymouri</name>
    <dbReference type="NCBI Taxonomy" id="5684"/>
    <lineage>
        <taxon>Eukaryota</taxon>
        <taxon>Discoba</taxon>
        <taxon>Euglenozoa</taxon>
        <taxon>Kinetoplastea</taxon>
        <taxon>Metakinetoplastina</taxon>
        <taxon>Trypanosomatida</taxon>
        <taxon>Trypanosomatidae</taxon>
        <taxon>Leishmaniinae</taxon>
        <taxon>Leptomonas</taxon>
    </lineage>
</organism>
<feature type="region of interest" description="Disordered" evidence="1">
    <location>
        <begin position="138"/>
        <end position="169"/>
    </location>
</feature>
<dbReference type="OrthoDB" id="270566at2759"/>
<dbReference type="VEuPathDB" id="TriTrypDB:Lsey_0343_0010"/>
<reference evidence="2 3" key="1">
    <citation type="journal article" date="2015" name="PLoS Pathog.">
        <title>Leptomonas seymouri: Adaptations to the Dixenous Life Cycle Analyzed by Genome Sequencing, Transcriptome Profiling and Co-infection with Leishmania donovani.</title>
        <authorList>
            <person name="Kraeva N."/>
            <person name="Butenko A."/>
            <person name="Hlavacova J."/>
            <person name="Kostygov A."/>
            <person name="Myskova J."/>
            <person name="Grybchuk D."/>
            <person name="Lestinova T."/>
            <person name="Votypka J."/>
            <person name="Volf P."/>
            <person name="Opperdoes F."/>
            <person name="Flegontov P."/>
            <person name="Lukes J."/>
            <person name="Yurchenko V."/>
        </authorList>
    </citation>
    <scope>NUCLEOTIDE SEQUENCE [LARGE SCALE GENOMIC DNA]</scope>
    <source>
        <strain evidence="2 3">ATCC 30220</strain>
    </source>
</reference>
<keyword evidence="3" id="KW-1185">Reference proteome</keyword>
<dbReference type="EMBL" id="LJSK01000343">
    <property type="protein sequence ID" value="KPI83649.1"/>
    <property type="molecule type" value="Genomic_DNA"/>
</dbReference>
<evidence type="ECO:0000256" key="1">
    <source>
        <dbReference type="SAM" id="MobiDB-lite"/>
    </source>
</evidence>